<organism evidence="1 2">
    <name type="scientific">Xenotaenia resolanae</name>
    <dbReference type="NCBI Taxonomy" id="208358"/>
    <lineage>
        <taxon>Eukaryota</taxon>
        <taxon>Metazoa</taxon>
        <taxon>Chordata</taxon>
        <taxon>Craniata</taxon>
        <taxon>Vertebrata</taxon>
        <taxon>Euteleostomi</taxon>
        <taxon>Actinopterygii</taxon>
        <taxon>Neopterygii</taxon>
        <taxon>Teleostei</taxon>
        <taxon>Neoteleostei</taxon>
        <taxon>Acanthomorphata</taxon>
        <taxon>Ovalentaria</taxon>
        <taxon>Atherinomorphae</taxon>
        <taxon>Cyprinodontiformes</taxon>
        <taxon>Goodeidae</taxon>
        <taxon>Xenotaenia</taxon>
    </lineage>
</organism>
<dbReference type="Proteomes" id="UP001444071">
    <property type="component" value="Unassembled WGS sequence"/>
</dbReference>
<name>A0ABV0WL73_9TELE</name>
<gene>
    <name evidence="1" type="ORF">XENORESO_006767</name>
</gene>
<accession>A0ABV0WL73</accession>
<keyword evidence="2" id="KW-1185">Reference proteome</keyword>
<dbReference type="EMBL" id="JAHRIM010052315">
    <property type="protein sequence ID" value="MEQ2269608.1"/>
    <property type="molecule type" value="Genomic_DNA"/>
</dbReference>
<sequence length="117" mass="13880">MPTLNVIKINLYYRIFVLFDWTESIALVLQYKHLGFSTEYYNQTNLVLDCLCVNRRDLQHLNIGDSDSESISPTCIHHEQLHKQHADIVHRLHVTKLDAVRQRPRKPELILFSQQKR</sequence>
<protein>
    <submittedName>
        <fullName evidence="1">Uncharacterized protein</fullName>
    </submittedName>
</protein>
<evidence type="ECO:0000313" key="1">
    <source>
        <dbReference type="EMBL" id="MEQ2269608.1"/>
    </source>
</evidence>
<reference evidence="1 2" key="1">
    <citation type="submission" date="2021-06" db="EMBL/GenBank/DDBJ databases">
        <authorList>
            <person name="Palmer J.M."/>
        </authorList>
    </citation>
    <scope>NUCLEOTIDE SEQUENCE [LARGE SCALE GENOMIC DNA]</scope>
    <source>
        <strain evidence="1 2">XR_2019</strain>
        <tissue evidence="1">Muscle</tissue>
    </source>
</reference>
<proteinExistence type="predicted"/>
<evidence type="ECO:0000313" key="2">
    <source>
        <dbReference type="Proteomes" id="UP001444071"/>
    </source>
</evidence>
<comment type="caution">
    <text evidence="1">The sequence shown here is derived from an EMBL/GenBank/DDBJ whole genome shotgun (WGS) entry which is preliminary data.</text>
</comment>